<dbReference type="GO" id="GO:0000105">
    <property type="term" value="P:L-histidine biosynthetic process"/>
    <property type="evidence" value="ECO:0007669"/>
    <property type="project" value="UniProtKB-UniRule"/>
</dbReference>
<dbReference type="GO" id="GO:0004400">
    <property type="term" value="F:histidinol-phosphate transaminase activity"/>
    <property type="evidence" value="ECO:0007669"/>
    <property type="project" value="UniProtKB-UniRule"/>
</dbReference>
<dbReference type="RefSeq" id="WP_094266841.1">
    <property type="nucleotide sequence ID" value="NZ_NOIH01000003.1"/>
</dbReference>
<dbReference type="InterPro" id="IPR004839">
    <property type="entry name" value="Aminotransferase_I/II_large"/>
</dbReference>
<gene>
    <name evidence="9" type="primary">hisC</name>
    <name evidence="11" type="ORF">CGK74_01920</name>
</gene>
<feature type="modified residue" description="N6-(pyridoxal phosphate)lysine" evidence="9">
    <location>
        <position position="214"/>
    </location>
</feature>
<name>A0A235F1B8_9RHOO</name>
<dbReference type="HAMAP" id="MF_01023">
    <property type="entry name" value="HisC_aminotrans_2"/>
    <property type="match status" value="1"/>
</dbReference>
<dbReference type="PANTHER" id="PTHR43643:SF3">
    <property type="entry name" value="HISTIDINOL-PHOSPHATE AMINOTRANSFERASE"/>
    <property type="match status" value="1"/>
</dbReference>
<accession>A0A235F1B8</accession>
<dbReference type="Gene3D" id="3.90.1150.10">
    <property type="entry name" value="Aspartate Aminotransferase, domain 1"/>
    <property type="match status" value="1"/>
</dbReference>
<evidence type="ECO:0000256" key="4">
    <source>
        <dbReference type="ARBA" id="ARBA00011738"/>
    </source>
</evidence>
<keyword evidence="5 9" id="KW-0032">Aminotransferase</keyword>
<dbReference type="PROSITE" id="PS00599">
    <property type="entry name" value="AA_TRANSFER_CLASS_2"/>
    <property type="match status" value="1"/>
</dbReference>
<evidence type="ECO:0000313" key="11">
    <source>
        <dbReference type="EMBL" id="OYD54991.1"/>
    </source>
</evidence>
<comment type="similarity">
    <text evidence="3 9">Belongs to the class-II pyridoxal-phosphate-dependent aminotransferase family. Histidinol-phosphate aminotransferase subfamily.</text>
</comment>
<dbReference type="GO" id="GO:0030170">
    <property type="term" value="F:pyridoxal phosphate binding"/>
    <property type="evidence" value="ECO:0007669"/>
    <property type="project" value="InterPro"/>
</dbReference>
<keyword evidence="12" id="KW-1185">Reference proteome</keyword>
<keyword evidence="6 9" id="KW-0808">Transferase</keyword>
<comment type="cofactor">
    <cofactor evidence="1 9">
        <name>pyridoxal 5'-phosphate</name>
        <dbReference type="ChEBI" id="CHEBI:597326"/>
    </cofactor>
</comment>
<dbReference type="NCBIfam" id="TIGR01141">
    <property type="entry name" value="hisC"/>
    <property type="match status" value="1"/>
</dbReference>
<dbReference type="InterPro" id="IPR015422">
    <property type="entry name" value="PyrdxlP-dep_Trfase_small"/>
</dbReference>
<evidence type="ECO:0000256" key="9">
    <source>
        <dbReference type="HAMAP-Rule" id="MF_01023"/>
    </source>
</evidence>
<keyword evidence="9" id="KW-0368">Histidine biosynthesis</keyword>
<dbReference type="SUPFAM" id="SSF53383">
    <property type="entry name" value="PLP-dependent transferases"/>
    <property type="match status" value="1"/>
</dbReference>
<evidence type="ECO:0000256" key="3">
    <source>
        <dbReference type="ARBA" id="ARBA00007970"/>
    </source>
</evidence>
<evidence type="ECO:0000256" key="1">
    <source>
        <dbReference type="ARBA" id="ARBA00001933"/>
    </source>
</evidence>
<dbReference type="OrthoDB" id="9809616at2"/>
<dbReference type="Gene3D" id="3.40.640.10">
    <property type="entry name" value="Type I PLP-dependent aspartate aminotransferase-like (Major domain)"/>
    <property type="match status" value="1"/>
</dbReference>
<dbReference type="AlphaFoldDB" id="A0A235F1B8"/>
<evidence type="ECO:0000313" key="12">
    <source>
        <dbReference type="Proteomes" id="UP000215181"/>
    </source>
</evidence>
<dbReference type="Proteomes" id="UP000215181">
    <property type="component" value="Unassembled WGS sequence"/>
</dbReference>
<keyword evidence="7 9" id="KW-0663">Pyridoxal phosphate</keyword>
<comment type="pathway">
    <text evidence="2 9">Amino-acid biosynthesis; L-histidine biosynthesis; L-histidine from 5-phospho-alpha-D-ribose 1-diphosphate: step 7/9.</text>
</comment>
<dbReference type="InterPro" id="IPR001917">
    <property type="entry name" value="Aminotrans_II_pyridoxalP_BS"/>
</dbReference>
<comment type="catalytic activity">
    <reaction evidence="8 9">
        <text>L-histidinol phosphate + 2-oxoglutarate = 3-(imidazol-4-yl)-2-oxopropyl phosphate + L-glutamate</text>
        <dbReference type="Rhea" id="RHEA:23744"/>
        <dbReference type="ChEBI" id="CHEBI:16810"/>
        <dbReference type="ChEBI" id="CHEBI:29985"/>
        <dbReference type="ChEBI" id="CHEBI:57766"/>
        <dbReference type="ChEBI" id="CHEBI:57980"/>
        <dbReference type="EC" id="2.6.1.9"/>
    </reaction>
</comment>
<dbReference type="InterPro" id="IPR015424">
    <property type="entry name" value="PyrdxlP-dep_Trfase"/>
</dbReference>
<dbReference type="CDD" id="cd00609">
    <property type="entry name" value="AAT_like"/>
    <property type="match status" value="1"/>
</dbReference>
<feature type="domain" description="Aminotransferase class I/classII large" evidence="10">
    <location>
        <begin position="25"/>
        <end position="351"/>
    </location>
</feature>
<proteinExistence type="inferred from homology"/>
<dbReference type="EMBL" id="NOIH01000003">
    <property type="protein sequence ID" value="OYD54991.1"/>
    <property type="molecule type" value="Genomic_DNA"/>
</dbReference>
<evidence type="ECO:0000256" key="7">
    <source>
        <dbReference type="ARBA" id="ARBA00022898"/>
    </source>
</evidence>
<dbReference type="InterPro" id="IPR015421">
    <property type="entry name" value="PyrdxlP-dep_Trfase_major"/>
</dbReference>
<dbReference type="InterPro" id="IPR005861">
    <property type="entry name" value="HisP_aminotrans"/>
</dbReference>
<dbReference type="InterPro" id="IPR050106">
    <property type="entry name" value="HistidinolP_aminotransfase"/>
</dbReference>
<dbReference type="UniPathway" id="UPA00031">
    <property type="reaction ID" value="UER00012"/>
</dbReference>
<sequence>MSRFWSAVVHGLTPYVPGEQPKLDNLVKLNTNEHPYGPSPKALEAIRAATGDSLRLYPDPNADALKAALAQRHGLQPQQIFVGNGSDEVLAHAFMALLKQDRPLRFPDISYSFYPVYCGLYDIPHRTIPLAEDFSIRVEDYLPQDGEQPGAIIFPNPNAPTGRLLPLEAVERIVAGNPDAVVLVDEAYVDFGGESAIGLIDKYPNLLVVHTFSKSRSLAGLRVGFAAGHADLIEALERVKNSFNSYPLDRLAIAGAVASVEDEAFFQASCRKVIATREKLIADMRALGFEVLPSAANFIFASHPQRDGAELTAELRKRAIIVRHFKAARIDQFMRITIGTDEQCDILVEALKDILGR</sequence>
<evidence type="ECO:0000256" key="5">
    <source>
        <dbReference type="ARBA" id="ARBA00022576"/>
    </source>
</evidence>
<organism evidence="11 12">
    <name type="scientific">Thauera propionica</name>
    <dbReference type="NCBI Taxonomy" id="2019431"/>
    <lineage>
        <taxon>Bacteria</taxon>
        <taxon>Pseudomonadati</taxon>
        <taxon>Pseudomonadota</taxon>
        <taxon>Betaproteobacteria</taxon>
        <taxon>Rhodocyclales</taxon>
        <taxon>Zoogloeaceae</taxon>
        <taxon>Thauera</taxon>
    </lineage>
</organism>
<comment type="subunit">
    <text evidence="4 9">Homodimer.</text>
</comment>
<protein>
    <recommendedName>
        <fullName evidence="9">Histidinol-phosphate aminotransferase</fullName>
        <ecNumber evidence="9">2.6.1.9</ecNumber>
    </recommendedName>
    <alternativeName>
        <fullName evidence="9">Imidazole acetol-phosphate transaminase</fullName>
    </alternativeName>
</protein>
<comment type="caution">
    <text evidence="11">The sequence shown here is derived from an EMBL/GenBank/DDBJ whole genome shotgun (WGS) entry which is preliminary data.</text>
</comment>
<dbReference type="PANTHER" id="PTHR43643">
    <property type="entry name" value="HISTIDINOL-PHOSPHATE AMINOTRANSFERASE 2"/>
    <property type="match status" value="1"/>
</dbReference>
<dbReference type="Pfam" id="PF00155">
    <property type="entry name" value="Aminotran_1_2"/>
    <property type="match status" value="1"/>
</dbReference>
<evidence type="ECO:0000256" key="8">
    <source>
        <dbReference type="ARBA" id="ARBA00047481"/>
    </source>
</evidence>
<evidence type="ECO:0000256" key="6">
    <source>
        <dbReference type="ARBA" id="ARBA00022679"/>
    </source>
</evidence>
<keyword evidence="9" id="KW-0028">Amino-acid biosynthesis</keyword>
<evidence type="ECO:0000259" key="10">
    <source>
        <dbReference type="Pfam" id="PF00155"/>
    </source>
</evidence>
<reference evidence="11 12" key="1">
    <citation type="submission" date="2017-07" db="EMBL/GenBank/DDBJ databases">
        <title>Thauera sp. KNDSS-Mac4 genome sequence and assembly.</title>
        <authorList>
            <person name="Mayilraj S."/>
        </authorList>
    </citation>
    <scope>NUCLEOTIDE SEQUENCE [LARGE SCALE GENOMIC DNA]</scope>
    <source>
        <strain evidence="11 12">KNDSS-Mac4</strain>
    </source>
</reference>
<dbReference type="EC" id="2.6.1.9" evidence="9"/>
<evidence type="ECO:0000256" key="2">
    <source>
        <dbReference type="ARBA" id="ARBA00005011"/>
    </source>
</evidence>